<keyword evidence="6" id="KW-1185">Reference proteome</keyword>
<dbReference type="PANTHER" id="PTHR13771:SF9">
    <property type="entry name" value="INTERCELLULAR ADHESION MOLECULE 5"/>
    <property type="match status" value="1"/>
</dbReference>
<dbReference type="SMART" id="SM00408">
    <property type="entry name" value="IGc2"/>
    <property type="match status" value="2"/>
</dbReference>
<evidence type="ECO:0000313" key="6">
    <source>
        <dbReference type="Proteomes" id="UP000472270"/>
    </source>
</evidence>
<evidence type="ECO:0000256" key="3">
    <source>
        <dbReference type="SAM" id="SignalP"/>
    </source>
</evidence>
<organism evidence="5 6">
    <name type="scientific">Sinocyclocheilus rhinocerous</name>
    <dbReference type="NCBI Taxonomy" id="307959"/>
    <lineage>
        <taxon>Eukaryota</taxon>
        <taxon>Metazoa</taxon>
        <taxon>Chordata</taxon>
        <taxon>Craniata</taxon>
        <taxon>Vertebrata</taxon>
        <taxon>Euteleostomi</taxon>
        <taxon>Actinopterygii</taxon>
        <taxon>Neopterygii</taxon>
        <taxon>Teleostei</taxon>
        <taxon>Ostariophysi</taxon>
        <taxon>Cypriniformes</taxon>
        <taxon>Cyprinidae</taxon>
        <taxon>Cyprininae</taxon>
        <taxon>Sinocyclocheilus</taxon>
    </lineage>
</organism>
<dbReference type="SMART" id="SM00409">
    <property type="entry name" value="IG"/>
    <property type="match status" value="2"/>
</dbReference>
<feature type="domain" description="Ig-like" evidence="4">
    <location>
        <begin position="224"/>
        <end position="304"/>
    </location>
</feature>
<reference evidence="5" key="2">
    <citation type="submission" date="2025-09" db="UniProtKB">
        <authorList>
            <consortium name="Ensembl"/>
        </authorList>
    </citation>
    <scope>IDENTIFICATION</scope>
</reference>
<dbReference type="Pfam" id="PF07679">
    <property type="entry name" value="I-set"/>
    <property type="match status" value="1"/>
</dbReference>
<dbReference type="InterPro" id="IPR047012">
    <property type="entry name" value="ICAM_VCAM"/>
</dbReference>
<dbReference type="InterPro" id="IPR013783">
    <property type="entry name" value="Ig-like_fold"/>
</dbReference>
<keyword evidence="3" id="KW-0732">Signal</keyword>
<dbReference type="Pfam" id="PF13927">
    <property type="entry name" value="Ig_3"/>
    <property type="match status" value="1"/>
</dbReference>
<sequence>MLKNVLLFFHSTALRLMILNSTTHSRCPVQIIPWRAVVRYGDNVSADCKTSVLHKGMGWEASEGGVPMTKNQSLITWRVSELTEWDIKPFCYINYKIGDKDQCKEELPVTVYKTPDSVFISVNHSGPMMEGELYELQCDVHNVAPVQNLTVNWYKGQTLLNQTTFTEASETPVNKTATLLIRPDRADDGAQYRCEAELDLGAEGPQPHPTISSNPLGITVYYAPVFYDSQEKFVVGEDSNITLECYSTGNPEPEVWWSFNNRNISTGRRHINIERATSTSAGVYTCSATNKFGRSDKTFIVEIKGLGCECENSMI</sequence>
<dbReference type="InterPro" id="IPR013098">
    <property type="entry name" value="Ig_I-set"/>
</dbReference>
<evidence type="ECO:0000256" key="2">
    <source>
        <dbReference type="ARBA" id="ARBA00023319"/>
    </source>
</evidence>
<feature type="signal peptide" evidence="3">
    <location>
        <begin position="1"/>
        <end position="25"/>
    </location>
</feature>
<reference evidence="5" key="1">
    <citation type="submission" date="2025-08" db="UniProtKB">
        <authorList>
            <consortium name="Ensembl"/>
        </authorList>
    </citation>
    <scope>IDENTIFICATION</scope>
</reference>
<dbReference type="InterPro" id="IPR003599">
    <property type="entry name" value="Ig_sub"/>
</dbReference>
<dbReference type="FunFam" id="2.60.40.10:FF:000032">
    <property type="entry name" value="palladin isoform X1"/>
    <property type="match status" value="1"/>
</dbReference>
<dbReference type="SUPFAM" id="SSF48726">
    <property type="entry name" value="Immunoglobulin"/>
    <property type="match status" value="2"/>
</dbReference>
<name>A0A673GHV8_9TELE</name>
<dbReference type="InterPro" id="IPR007110">
    <property type="entry name" value="Ig-like_dom"/>
</dbReference>
<dbReference type="Gene3D" id="2.60.40.10">
    <property type="entry name" value="Immunoglobulins"/>
    <property type="match status" value="3"/>
</dbReference>
<dbReference type="GO" id="GO:0007155">
    <property type="term" value="P:cell adhesion"/>
    <property type="evidence" value="ECO:0007669"/>
    <property type="project" value="InterPro"/>
</dbReference>
<evidence type="ECO:0000259" key="4">
    <source>
        <dbReference type="PROSITE" id="PS50835"/>
    </source>
</evidence>
<protein>
    <recommendedName>
        <fullName evidence="4">Ig-like domain-containing protein</fullName>
    </recommendedName>
</protein>
<evidence type="ECO:0000313" key="5">
    <source>
        <dbReference type="Ensembl" id="ENSSRHP00000012139.1"/>
    </source>
</evidence>
<evidence type="ECO:0000256" key="1">
    <source>
        <dbReference type="ARBA" id="ARBA00023157"/>
    </source>
</evidence>
<dbReference type="AlphaFoldDB" id="A0A673GHV8"/>
<feature type="chain" id="PRO_5025657214" description="Ig-like domain-containing protein" evidence="3">
    <location>
        <begin position="26"/>
        <end position="315"/>
    </location>
</feature>
<dbReference type="Proteomes" id="UP000472270">
    <property type="component" value="Unassembled WGS sequence"/>
</dbReference>
<keyword evidence="1" id="KW-1015">Disulfide bond</keyword>
<keyword evidence="2" id="KW-0393">Immunoglobulin domain</keyword>
<feature type="domain" description="Ig-like" evidence="4">
    <location>
        <begin position="115"/>
        <end position="212"/>
    </location>
</feature>
<dbReference type="PANTHER" id="PTHR13771">
    <property type="entry name" value="INTERCELLULAR ADHESION MOLECULE"/>
    <property type="match status" value="1"/>
</dbReference>
<dbReference type="Ensembl" id="ENSSRHT00000012592.1">
    <property type="protein sequence ID" value="ENSSRHP00000012139.1"/>
    <property type="gene ID" value="ENSSRHG00000006953.1"/>
</dbReference>
<dbReference type="InterPro" id="IPR036179">
    <property type="entry name" value="Ig-like_dom_sf"/>
</dbReference>
<dbReference type="PROSITE" id="PS50835">
    <property type="entry name" value="IG_LIKE"/>
    <property type="match status" value="2"/>
</dbReference>
<proteinExistence type="predicted"/>
<dbReference type="GO" id="GO:0005178">
    <property type="term" value="F:integrin binding"/>
    <property type="evidence" value="ECO:0007669"/>
    <property type="project" value="InterPro"/>
</dbReference>
<dbReference type="InterPro" id="IPR003598">
    <property type="entry name" value="Ig_sub2"/>
</dbReference>
<accession>A0A673GHV8</accession>